<reference evidence="3" key="1">
    <citation type="journal article" date="2002" name="Nature">
        <title>The genome sequence and structure of rice chromosome 1.</title>
        <authorList>
            <person name="Sasaki T."/>
            <person name="Matsumoto T."/>
            <person name="Yamamoto K."/>
            <person name="Sakata K."/>
            <person name="Baba T."/>
            <person name="Katayose Y."/>
            <person name="Wu J."/>
            <person name="Niimura Y."/>
            <person name="Cheng Z."/>
            <person name="Nagamura Y."/>
            <person name="Antonio B.A."/>
            <person name="Kanamori H."/>
            <person name="Hosokawa S."/>
            <person name="Masukawa M."/>
            <person name="Arikawa K."/>
            <person name="Chiden Y."/>
            <person name="Hayashi M."/>
            <person name="Okamoto M."/>
            <person name="Ando T."/>
            <person name="Aoki H."/>
            <person name="Arita K."/>
            <person name="Hamada M."/>
            <person name="Harada C."/>
            <person name="Hijishita S."/>
            <person name="Honda M."/>
            <person name="Ichikawa Y."/>
            <person name="Idonuma A."/>
            <person name="Iijima M."/>
            <person name="Ikeda M."/>
            <person name="Ikeno M."/>
            <person name="Itoh S."/>
            <person name="Itoh T."/>
            <person name="Itoh Y."/>
            <person name="Itoh Y."/>
            <person name="Iwabuchi A."/>
            <person name="Kamiya K."/>
            <person name="Karasawa W."/>
            <person name="Katagiri S."/>
            <person name="Kikuta A."/>
            <person name="Kobayashi N."/>
            <person name="Kono I."/>
            <person name="Machita K."/>
            <person name="Maehara T."/>
            <person name="Mizuno H."/>
            <person name="Mizubayashi T."/>
            <person name="Mukai Y."/>
            <person name="Nagasaki H."/>
            <person name="Nakashima M."/>
            <person name="Nakama Y."/>
            <person name="Nakamichi Y."/>
            <person name="Nakamura M."/>
            <person name="Namiki N."/>
            <person name="Negishi M."/>
            <person name="Ohta I."/>
            <person name="Ono N."/>
            <person name="Saji S."/>
            <person name="Sakai K."/>
            <person name="Shibata M."/>
            <person name="Shimokawa T."/>
            <person name="Shomura A."/>
            <person name="Song J."/>
            <person name="Takazaki Y."/>
            <person name="Terasawa K."/>
            <person name="Tsuji K."/>
            <person name="Waki K."/>
            <person name="Yamagata H."/>
            <person name="Yamane H."/>
            <person name="Yoshiki S."/>
            <person name="Yoshihara R."/>
            <person name="Yukawa K."/>
            <person name="Zhong H."/>
            <person name="Iwama H."/>
            <person name="Endo T."/>
            <person name="Ito H."/>
            <person name="Hahn J.H."/>
            <person name="Kim H.I."/>
            <person name="Eun M.Y."/>
            <person name="Yano M."/>
            <person name="Jiang J."/>
            <person name="Gojobori T."/>
        </authorList>
    </citation>
    <scope>NUCLEOTIDE SEQUENCE [LARGE SCALE GENOMIC DNA]</scope>
</reference>
<dbReference type="InterPro" id="IPR023213">
    <property type="entry name" value="CAT-like_dom_sf"/>
</dbReference>
<name>Q5JNU5_ORYSJ</name>
<accession>Q5JNU5</accession>
<dbReference type="AlphaFoldDB" id="Q5JNU5"/>
<organism evidence="3">
    <name type="scientific">Oryza sativa subsp. japonica</name>
    <name type="common">Rice</name>
    <dbReference type="NCBI Taxonomy" id="39947"/>
    <lineage>
        <taxon>Eukaryota</taxon>
        <taxon>Viridiplantae</taxon>
        <taxon>Streptophyta</taxon>
        <taxon>Embryophyta</taxon>
        <taxon>Tracheophyta</taxon>
        <taxon>Spermatophyta</taxon>
        <taxon>Magnoliopsida</taxon>
        <taxon>Liliopsida</taxon>
        <taxon>Poales</taxon>
        <taxon>Poaceae</taxon>
        <taxon>BOP clade</taxon>
        <taxon>Oryzoideae</taxon>
        <taxon>Oryzeae</taxon>
        <taxon>Oryzinae</taxon>
        <taxon>Oryza</taxon>
        <taxon>Oryza sativa</taxon>
    </lineage>
</organism>
<evidence type="ECO:0000256" key="2">
    <source>
        <dbReference type="ARBA" id="ARBA00023315"/>
    </source>
</evidence>
<proteinExistence type="predicted"/>
<evidence type="ECO:0000313" key="3">
    <source>
        <dbReference type="EMBL" id="BAD86868.1"/>
    </source>
</evidence>
<protein>
    <submittedName>
        <fullName evidence="3">Acyltransferase-like</fullName>
    </submittedName>
</protein>
<dbReference type="GO" id="GO:0050734">
    <property type="term" value="F:hydroxycinnamoyltransferase activity"/>
    <property type="evidence" value="ECO:0007669"/>
    <property type="project" value="UniProtKB-ARBA"/>
</dbReference>
<dbReference type="EMBL" id="AP002480">
    <property type="protein sequence ID" value="BAD86868.1"/>
    <property type="molecule type" value="Genomic_DNA"/>
</dbReference>
<dbReference type="InterPro" id="IPR051504">
    <property type="entry name" value="Plant_metabolite_acyltrans"/>
</dbReference>
<keyword evidence="2 3" id="KW-0012">Acyltransferase</keyword>
<dbReference type="Pfam" id="PF02458">
    <property type="entry name" value="Transferase"/>
    <property type="match status" value="2"/>
</dbReference>
<dbReference type="Gene3D" id="3.30.559.10">
    <property type="entry name" value="Chloramphenicol acetyltransferase-like domain"/>
    <property type="match status" value="3"/>
</dbReference>
<gene>
    <name evidence="3" type="primary">P0469E05.26</name>
</gene>
<sequence>MASGAEVRVVAAIRVPLLRRSPPHLEQIPLSLFDVWFLPQPPIQRLFLYDDDGGGGGADDYFPSLVESLRSSLADAVAVFFPLAGKLTYVPSTGDVVVDCSPSAVGDGVAFLEAESDGDARALSAAKRHDVPAFLRLVPSLEAPELPAPVLAVQVTRFVGGGDRGGVAVGVAVHHAVADGLSFWRFMDVWSAAARGRPSPPAPVFDRSAIVHPMAADVARRILRKVTPELPLVISIFVSPHRELVEANVATPRHDHAPSAVADGVAFLEVEVDGGTPARTPTERLDVPAFLRLVPSLEVPELPAPVLAVQATRFVGGGGGGGVAVGVAVHHAVADGQSFWRFMDAWSAAARGRPSPPAPAFDRSAIVHPMAADMARRILRKKAPELPLIPTANLLRRTWERHVVTTLELDSHRIGHIKNRIAELDEATTASPGTERRPRRLPSTFVAVAALVWSSVVRARASRQPDDGARAHLVFPADCRRRLDPPVDAAYFGNCVRCCVAGAAAGDLADAHRGVLHAREAIREAIDGFLEHPMVEAFDAWIDAVAALVRQPGFVAVTASPRFQVYEVDLGWGAPSRVEFASESLPNGMVAMTAGRKEASVQVMATLRPEHMEAFRSQLLYCLFAYNFLTSMMFAISWSNVFNQWRHIYGFGSASLLPELDAAPGVGRARSVARGRRLGDAVAEVGRVDGRVQPTAAVGEEDEGRARVSVGVGTGAAVVRLGPGEDDGLPGERGDGDG</sequence>
<dbReference type="Proteomes" id="UP000817658">
    <property type="component" value="Chromosome 1"/>
</dbReference>
<dbReference type="PANTHER" id="PTHR31625">
    <property type="match status" value="1"/>
</dbReference>
<evidence type="ECO:0000256" key="1">
    <source>
        <dbReference type="ARBA" id="ARBA00022679"/>
    </source>
</evidence>
<keyword evidence="1" id="KW-0808">Transferase</keyword>